<dbReference type="SUPFAM" id="SSF53756">
    <property type="entry name" value="UDP-Glycosyltransferase/glycogen phosphorylase"/>
    <property type="match status" value="1"/>
</dbReference>
<dbReference type="FunFam" id="3.40.50.2000:FF:000064">
    <property type="entry name" value="Glycosyltransferase"/>
    <property type="match status" value="1"/>
</dbReference>
<dbReference type="Pfam" id="PF26168">
    <property type="entry name" value="Glyco_transf_N"/>
    <property type="match status" value="1"/>
</dbReference>
<keyword evidence="2 4" id="KW-0328">Glycosyltransferase</keyword>
<dbReference type="Pfam" id="PF00201">
    <property type="entry name" value="UDPGT"/>
    <property type="match status" value="1"/>
</dbReference>
<evidence type="ECO:0000256" key="3">
    <source>
        <dbReference type="ARBA" id="ARBA00022679"/>
    </source>
</evidence>
<proteinExistence type="inferred from homology"/>
<dbReference type="AlphaFoldDB" id="A0AAD7LFW4"/>
<protein>
    <recommendedName>
        <fullName evidence="5">Glycosyltransferase</fullName>
        <ecNumber evidence="5">2.4.1.-</ecNumber>
    </recommendedName>
</protein>
<dbReference type="PROSITE" id="PS00375">
    <property type="entry name" value="UDPGT"/>
    <property type="match status" value="1"/>
</dbReference>
<dbReference type="Gene3D" id="3.40.50.2000">
    <property type="entry name" value="Glycogen Phosphorylase B"/>
    <property type="match status" value="2"/>
</dbReference>
<dbReference type="PANTHER" id="PTHR48047:SF107">
    <property type="entry name" value="UDP-GLYCOSYLTRANSFERASE 92A1-LIKE"/>
    <property type="match status" value="1"/>
</dbReference>
<comment type="caution">
    <text evidence="7">The sequence shown here is derived from an EMBL/GenBank/DDBJ whole genome shotgun (WGS) entry which is preliminary data.</text>
</comment>
<sequence length="494" mass="54903">MGADQHIVMLPFMAHGHLIPFLALARQIQERSGFKITIANTPLNIQYLRSTISKTSTNSNIHLAELSFCSTQHGLPPNTENTENISLSEMSKFFHASSSLEAPLRQLVSDITKQEGRPPLCIISDVFFGWAVNVAHSLGTKNISFTTCGAYGTMAYVSLWLNLPHRSTDSDDFAIPGFPENYRFHRTQLHKYFQLADGTDEWSKYFQPQILLSIKSDGWLCNTVEEIEPLGLEILRKYIGVPVWTIGPLLPPAALKKSSSSDSSISKHGAGKAPGMAAEKIVKWLNLQKEDSVVYVSFGSQNTISETQMMALAMGLEASGKRFIWVIRPPLGFDITGEFKAEWLPEGFEERIKESLKGLLVRNWAPQLEILSHKSVGVFLSHCGWNSVLESLSQGVPIIGWPLVAEQTYNSKMMMEEMGVNVELTRTVESVVSWKDVKKVIEMVLDGKGKGKEMKKKASKIAEKIGRAIIEEGEEQGSSLLALDHFLRTTSSSN</sequence>
<name>A0AAD7LFW4_QUISA</name>
<evidence type="ECO:0000256" key="1">
    <source>
        <dbReference type="ARBA" id="ARBA00009995"/>
    </source>
</evidence>
<organism evidence="7 8">
    <name type="scientific">Quillaja saponaria</name>
    <name type="common">Soap bark tree</name>
    <dbReference type="NCBI Taxonomy" id="32244"/>
    <lineage>
        <taxon>Eukaryota</taxon>
        <taxon>Viridiplantae</taxon>
        <taxon>Streptophyta</taxon>
        <taxon>Embryophyta</taxon>
        <taxon>Tracheophyta</taxon>
        <taxon>Spermatophyta</taxon>
        <taxon>Magnoliopsida</taxon>
        <taxon>eudicotyledons</taxon>
        <taxon>Gunneridae</taxon>
        <taxon>Pentapetalae</taxon>
        <taxon>rosids</taxon>
        <taxon>fabids</taxon>
        <taxon>Fabales</taxon>
        <taxon>Quillajaceae</taxon>
        <taxon>Quillaja</taxon>
    </lineage>
</organism>
<gene>
    <name evidence="7" type="ORF">O6P43_023652</name>
</gene>
<evidence type="ECO:0000313" key="8">
    <source>
        <dbReference type="Proteomes" id="UP001163823"/>
    </source>
</evidence>
<dbReference type="InterPro" id="IPR058980">
    <property type="entry name" value="Glyco_transf_N"/>
</dbReference>
<dbReference type="FunFam" id="3.40.50.2000:FF:000103">
    <property type="entry name" value="Glycosyltransferase"/>
    <property type="match status" value="1"/>
</dbReference>
<evidence type="ECO:0000256" key="5">
    <source>
        <dbReference type="RuleBase" id="RU362057"/>
    </source>
</evidence>
<accession>A0AAD7LFW4</accession>
<feature type="domain" description="Glycosyltransferase N-terminal" evidence="6">
    <location>
        <begin position="7"/>
        <end position="251"/>
    </location>
</feature>
<evidence type="ECO:0000256" key="4">
    <source>
        <dbReference type="RuleBase" id="RU003718"/>
    </source>
</evidence>
<dbReference type="Proteomes" id="UP001163823">
    <property type="component" value="Chromosome 9"/>
</dbReference>
<keyword evidence="3 4" id="KW-0808">Transferase</keyword>
<dbReference type="PANTHER" id="PTHR48047">
    <property type="entry name" value="GLYCOSYLTRANSFERASE"/>
    <property type="match status" value="1"/>
</dbReference>
<evidence type="ECO:0000256" key="2">
    <source>
        <dbReference type="ARBA" id="ARBA00022676"/>
    </source>
</evidence>
<dbReference type="InterPro" id="IPR035595">
    <property type="entry name" value="UDP_glycos_trans_CS"/>
</dbReference>
<comment type="similarity">
    <text evidence="1 4">Belongs to the UDP-glycosyltransferase family.</text>
</comment>
<dbReference type="GO" id="GO:0035251">
    <property type="term" value="F:UDP-glucosyltransferase activity"/>
    <property type="evidence" value="ECO:0007669"/>
    <property type="project" value="TreeGrafter"/>
</dbReference>
<dbReference type="InterPro" id="IPR002213">
    <property type="entry name" value="UDP_glucos_trans"/>
</dbReference>
<evidence type="ECO:0000259" key="6">
    <source>
        <dbReference type="Pfam" id="PF26168"/>
    </source>
</evidence>
<keyword evidence="8" id="KW-1185">Reference proteome</keyword>
<dbReference type="EC" id="2.4.1.-" evidence="5"/>
<dbReference type="CDD" id="cd03784">
    <property type="entry name" value="GT1_Gtf-like"/>
    <property type="match status" value="1"/>
</dbReference>
<evidence type="ECO:0000313" key="7">
    <source>
        <dbReference type="EMBL" id="KAJ7957333.1"/>
    </source>
</evidence>
<reference evidence="7" key="1">
    <citation type="journal article" date="2023" name="Science">
        <title>Elucidation of the pathway for biosynthesis of saponin adjuvants from the soapbark tree.</title>
        <authorList>
            <person name="Reed J."/>
            <person name="Orme A."/>
            <person name="El-Demerdash A."/>
            <person name="Owen C."/>
            <person name="Martin L.B.B."/>
            <person name="Misra R.C."/>
            <person name="Kikuchi S."/>
            <person name="Rejzek M."/>
            <person name="Martin A.C."/>
            <person name="Harkess A."/>
            <person name="Leebens-Mack J."/>
            <person name="Louveau T."/>
            <person name="Stephenson M.J."/>
            <person name="Osbourn A."/>
        </authorList>
    </citation>
    <scope>NUCLEOTIDE SEQUENCE</scope>
    <source>
        <strain evidence="7">S10</strain>
    </source>
</reference>
<dbReference type="EMBL" id="JARAOO010000009">
    <property type="protein sequence ID" value="KAJ7957333.1"/>
    <property type="molecule type" value="Genomic_DNA"/>
</dbReference>
<dbReference type="KEGG" id="qsa:O6P43_023652"/>